<keyword evidence="5" id="KW-0732">Signal</keyword>
<reference evidence="7 8" key="1">
    <citation type="submission" date="2019-01" db="EMBL/GenBank/DDBJ databases">
        <authorList>
            <person name="Chen W.-M."/>
        </authorList>
    </citation>
    <scope>NUCLEOTIDE SEQUENCE [LARGE SCALE GENOMIC DNA]</scope>
    <source>
        <strain evidence="7 8">KYPC3</strain>
    </source>
</reference>
<protein>
    <submittedName>
        <fullName evidence="7">OmpA family protein</fullName>
    </submittedName>
</protein>
<evidence type="ECO:0000313" key="7">
    <source>
        <dbReference type="EMBL" id="RVU34391.1"/>
    </source>
</evidence>
<dbReference type="Proteomes" id="UP000283077">
    <property type="component" value="Unassembled WGS sequence"/>
</dbReference>
<gene>
    <name evidence="7" type="ORF">EOE67_15180</name>
</gene>
<evidence type="ECO:0000256" key="4">
    <source>
        <dbReference type="PROSITE-ProRule" id="PRU00473"/>
    </source>
</evidence>
<dbReference type="InterPro" id="IPR036737">
    <property type="entry name" value="OmpA-like_sf"/>
</dbReference>
<dbReference type="RefSeq" id="WP_127700188.1">
    <property type="nucleotide sequence ID" value="NZ_SACS01000018.1"/>
</dbReference>
<dbReference type="InterPro" id="IPR006665">
    <property type="entry name" value="OmpA-like"/>
</dbReference>
<dbReference type="PRINTS" id="PR01021">
    <property type="entry name" value="OMPADOMAIN"/>
</dbReference>
<dbReference type="OrthoDB" id="9792021at2"/>
<sequence length="490" mass="53154">MLFTAARRVITSVVICATTVISLNPLLATSAHANEQAHPLFSAYPGADADYYRHIDYDQFQLPTSAVVADNTFSSISAQGAVTRHLYEIKQVSTTQVYQNYLQAVKAAGFSLVFSCELAACGFEDGQAIGSLLSIRDNVYNYFRKPYYLLTKKGAATGPVYAAWYIGSYEENVWAHQVIIEGKKLVTDLIKVDTTALTVKEQPVAAISADELAKDHPLLSRYPGADLEGFEKIDTEIAKVPVPGKAALNLQGDLARHTYEIDQVSSLKVFENYQHALQKAGFSALALCKLAECGDTQTVEALGGPLSVQNSVYNFHRNPYYLLSKLSVGGQEHYVALLIGAYDGKVRVQQLILSTKTVQTDLVKADASELKRQLDSAGKALIYGIYFDTGKAEIKPESDAALAEIAKLLQQHHSLKLYVVGHTDDTGDSAANQTLSEQRASAVVAKLTGSYQIAASRLQAHGVGPFAPASNNTSAAGKQLNRRVELVQKL</sequence>
<keyword evidence="3" id="KW-0998">Cell outer membrane</keyword>
<name>A0A437QIN8_9GAMM</name>
<evidence type="ECO:0000259" key="6">
    <source>
        <dbReference type="PROSITE" id="PS51123"/>
    </source>
</evidence>
<dbReference type="EMBL" id="SACS01000018">
    <property type="protein sequence ID" value="RVU34391.1"/>
    <property type="molecule type" value="Genomic_DNA"/>
</dbReference>
<evidence type="ECO:0000256" key="5">
    <source>
        <dbReference type="SAM" id="SignalP"/>
    </source>
</evidence>
<comment type="caution">
    <text evidence="7">The sequence shown here is derived from an EMBL/GenBank/DDBJ whole genome shotgun (WGS) entry which is preliminary data.</text>
</comment>
<dbReference type="PROSITE" id="PS51123">
    <property type="entry name" value="OMPA_2"/>
    <property type="match status" value="1"/>
</dbReference>
<evidence type="ECO:0000256" key="3">
    <source>
        <dbReference type="ARBA" id="ARBA00023237"/>
    </source>
</evidence>
<dbReference type="PANTHER" id="PTHR30329">
    <property type="entry name" value="STATOR ELEMENT OF FLAGELLAR MOTOR COMPLEX"/>
    <property type="match status" value="1"/>
</dbReference>
<evidence type="ECO:0000256" key="1">
    <source>
        <dbReference type="ARBA" id="ARBA00004442"/>
    </source>
</evidence>
<feature type="signal peptide" evidence="5">
    <location>
        <begin position="1"/>
        <end position="33"/>
    </location>
</feature>
<dbReference type="InterPro" id="IPR050330">
    <property type="entry name" value="Bact_OuterMem_StrucFunc"/>
</dbReference>
<dbReference type="AlphaFoldDB" id="A0A437QIN8"/>
<comment type="subcellular location">
    <subcellularLocation>
        <location evidence="1">Cell outer membrane</location>
    </subcellularLocation>
</comment>
<evidence type="ECO:0000313" key="8">
    <source>
        <dbReference type="Proteomes" id="UP000283077"/>
    </source>
</evidence>
<accession>A0A437QIN8</accession>
<dbReference type="SUPFAM" id="SSF103088">
    <property type="entry name" value="OmpA-like"/>
    <property type="match status" value="1"/>
</dbReference>
<feature type="chain" id="PRO_5019385092" evidence="5">
    <location>
        <begin position="34"/>
        <end position="490"/>
    </location>
</feature>
<proteinExistence type="predicted"/>
<feature type="domain" description="OmpA-like" evidence="6">
    <location>
        <begin position="374"/>
        <end position="490"/>
    </location>
</feature>
<dbReference type="PANTHER" id="PTHR30329:SF21">
    <property type="entry name" value="LIPOPROTEIN YIAD-RELATED"/>
    <property type="match status" value="1"/>
</dbReference>
<evidence type="ECO:0000256" key="2">
    <source>
        <dbReference type="ARBA" id="ARBA00023136"/>
    </source>
</evidence>
<dbReference type="CDD" id="cd07185">
    <property type="entry name" value="OmpA_C-like"/>
    <property type="match status" value="1"/>
</dbReference>
<dbReference type="GO" id="GO:0009279">
    <property type="term" value="C:cell outer membrane"/>
    <property type="evidence" value="ECO:0007669"/>
    <property type="project" value="UniProtKB-SubCell"/>
</dbReference>
<keyword evidence="8" id="KW-1185">Reference proteome</keyword>
<keyword evidence="2 4" id="KW-0472">Membrane</keyword>
<dbReference type="InterPro" id="IPR006664">
    <property type="entry name" value="OMP_bac"/>
</dbReference>
<dbReference type="Gene3D" id="3.30.1330.60">
    <property type="entry name" value="OmpA-like domain"/>
    <property type="match status" value="1"/>
</dbReference>
<dbReference type="Pfam" id="PF00691">
    <property type="entry name" value="OmpA"/>
    <property type="match status" value="1"/>
</dbReference>
<organism evidence="7 8">
    <name type="scientific">Rheinheimera riviphila</name>
    <dbReference type="NCBI Taxonomy" id="1834037"/>
    <lineage>
        <taxon>Bacteria</taxon>
        <taxon>Pseudomonadati</taxon>
        <taxon>Pseudomonadota</taxon>
        <taxon>Gammaproteobacteria</taxon>
        <taxon>Chromatiales</taxon>
        <taxon>Chromatiaceae</taxon>
        <taxon>Rheinheimera</taxon>
    </lineage>
</organism>